<comment type="caution">
    <text evidence="1">The sequence shown here is derived from an EMBL/GenBank/DDBJ whole genome shotgun (WGS) entry which is preliminary data.</text>
</comment>
<evidence type="ECO:0000313" key="2">
    <source>
        <dbReference type="Proteomes" id="UP000256541"/>
    </source>
</evidence>
<dbReference type="Proteomes" id="UP000256541">
    <property type="component" value="Unassembled WGS sequence"/>
</dbReference>
<evidence type="ECO:0000313" key="1">
    <source>
        <dbReference type="EMBL" id="RFA13163.1"/>
    </source>
</evidence>
<proteinExistence type="predicted"/>
<sequence length="108" mass="12242">MAQPADAIITITQAVDLLTTECFTLFGLTYRGTQDYDQMREEFHVSDQRLYGITDLPVAEVWGICPLPVWTRQRDGSTRSQQISISSFSPEVSTINPLQRRIRAAHRG</sequence>
<organism evidence="1 2">
    <name type="scientific">Subtercola boreus</name>
    <dbReference type="NCBI Taxonomy" id="120213"/>
    <lineage>
        <taxon>Bacteria</taxon>
        <taxon>Bacillati</taxon>
        <taxon>Actinomycetota</taxon>
        <taxon>Actinomycetes</taxon>
        <taxon>Micrococcales</taxon>
        <taxon>Microbacteriaceae</taxon>
        <taxon>Subtercola</taxon>
    </lineage>
</organism>
<protein>
    <submittedName>
        <fullName evidence="1">Uncharacterized protein</fullName>
    </submittedName>
</protein>
<dbReference type="EMBL" id="NBXB01000037">
    <property type="protein sequence ID" value="RFA13163.1"/>
    <property type="molecule type" value="Genomic_DNA"/>
</dbReference>
<accession>A0A3E0VUY0</accession>
<dbReference type="AlphaFoldDB" id="A0A3E0VUY0"/>
<reference evidence="1 2" key="1">
    <citation type="submission" date="2017-04" db="EMBL/GenBank/DDBJ databases">
        <title>Comparative genome analysis of Subtercola boreus.</title>
        <authorList>
            <person name="Cho Y.-J."/>
            <person name="Cho A."/>
            <person name="Kim O.-S."/>
            <person name="Lee J.-I."/>
        </authorList>
    </citation>
    <scope>NUCLEOTIDE SEQUENCE [LARGE SCALE GENOMIC DNA]</scope>
    <source>
        <strain evidence="1 2">P27479</strain>
    </source>
</reference>
<name>A0A3E0VUY0_9MICO</name>
<gene>
    <name evidence="1" type="ORF">B7R22_14300</name>
</gene>